<accession>A0A511N803</accession>
<dbReference type="EMBL" id="BJXB01000026">
    <property type="protein sequence ID" value="GEM48963.1"/>
    <property type="molecule type" value="Genomic_DNA"/>
</dbReference>
<sequence>MGDPIEWKADTPEEFLNLVKANCEEKAVLISSKGQVEGRARFFFYDSSQYEKLEERGAVAVGNGVFYALTEEVHPVLQDITLDDESLQLEFSYKREINKMECVLQYVGTIDGFNVYRVLVLQDLEDILLEPF</sequence>
<evidence type="ECO:0000313" key="2">
    <source>
        <dbReference type="Proteomes" id="UP000321306"/>
    </source>
</evidence>
<dbReference type="Proteomes" id="UP000321306">
    <property type="component" value="Unassembled WGS sequence"/>
</dbReference>
<gene>
    <name evidence="1" type="ORF">DC3_45980</name>
</gene>
<protein>
    <submittedName>
        <fullName evidence="1">Uncharacterized protein</fullName>
    </submittedName>
</protein>
<proteinExistence type="predicted"/>
<reference evidence="1 2" key="1">
    <citation type="submission" date="2019-07" db="EMBL/GenBank/DDBJ databases">
        <title>Whole genome shotgun sequence of Deinococcus cellulosilyticus NBRC 106333.</title>
        <authorList>
            <person name="Hosoyama A."/>
            <person name="Uohara A."/>
            <person name="Ohji S."/>
            <person name="Ichikawa N."/>
        </authorList>
    </citation>
    <scope>NUCLEOTIDE SEQUENCE [LARGE SCALE GENOMIC DNA]</scope>
    <source>
        <strain evidence="1 2">NBRC 106333</strain>
    </source>
</reference>
<organism evidence="1 2">
    <name type="scientific">Deinococcus cellulosilyticus (strain DSM 18568 / NBRC 106333 / KACC 11606 / 5516J-15)</name>
    <dbReference type="NCBI Taxonomy" id="1223518"/>
    <lineage>
        <taxon>Bacteria</taxon>
        <taxon>Thermotogati</taxon>
        <taxon>Deinococcota</taxon>
        <taxon>Deinococci</taxon>
        <taxon>Deinococcales</taxon>
        <taxon>Deinococcaceae</taxon>
        <taxon>Deinococcus</taxon>
    </lineage>
</organism>
<keyword evidence="2" id="KW-1185">Reference proteome</keyword>
<dbReference type="AlphaFoldDB" id="A0A511N803"/>
<name>A0A511N803_DEIC1</name>
<comment type="caution">
    <text evidence="1">The sequence shown here is derived from an EMBL/GenBank/DDBJ whole genome shotgun (WGS) entry which is preliminary data.</text>
</comment>
<evidence type="ECO:0000313" key="1">
    <source>
        <dbReference type="EMBL" id="GEM48963.1"/>
    </source>
</evidence>